<feature type="signal peptide" evidence="1">
    <location>
        <begin position="1"/>
        <end position="19"/>
    </location>
</feature>
<dbReference type="PANTHER" id="PTHR31528:SF3">
    <property type="entry name" value="THIAMINE BIOSYNTHESIS PROTEIN HI_0357-RELATED"/>
    <property type="match status" value="1"/>
</dbReference>
<protein>
    <submittedName>
        <fullName evidence="3">ABC transporter substrate-binding protein</fullName>
    </submittedName>
</protein>
<gene>
    <name evidence="3" type="ORF">JF888_08840</name>
</gene>
<evidence type="ECO:0000256" key="1">
    <source>
        <dbReference type="SAM" id="SignalP"/>
    </source>
</evidence>
<keyword evidence="1" id="KW-0732">Signal</keyword>
<name>A0A934NHB7_9BACT</name>
<evidence type="ECO:0000313" key="4">
    <source>
        <dbReference type="Proteomes" id="UP000620075"/>
    </source>
</evidence>
<comment type="caution">
    <text evidence="3">The sequence shown here is derived from an EMBL/GenBank/DDBJ whole genome shotgun (WGS) entry which is preliminary data.</text>
</comment>
<dbReference type="SUPFAM" id="SSF53850">
    <property type="entry name" value="Periplasmic binding protein-like II"/>
    <property type="match status" value="1"/>
</dbReference>
<dbReference type="PANTHER" id="PTHR31528">
    <property type="entry name" value="4-AMINO-5-HYDROXYMETHYL-2-METHYLPYRIMIDINE PHOSPHATE SYNTHASE THI11-RELATED"/>
    <property type="match status" value="1"/>
</dbReference>
<accession>A0A934NHB7</accession>
<proteinExistence type="predicted"/>
<dbReference type="Gene3D" id="3.40.190.10">
    <property type="entry name" value="Periplasmic binding protein-like II"/>
    <property type="match status" value="2"/>
</dbReference>
<dbReference type="Pfam" id="PF09084">
    <property type="entry name" value="NMT1"/>
    <property type="match status" value="1"/>
</dbReference>
<dbReference type="EMBL" id="JAEKNQ010000035">
    <property type="protein sequence ID" value="MBJ7603277.1"/>
    <property type="molecule type" value="Genomic_DNA"/>
</dbReference>
<dbReference type="InterPro" id="IPR015168">
    <property type="entry name" value="SsuA/THI5"/>
</dbReference>
<evidence type="ECO:0000259" key="2">
    <source>
        <dbReference type="Pfam" id="PF09084"/>
    </source>
</evidence>
<feature type="chain" id="PRO_5037649056" evidence="1">
    <location>
        <begin position="20"/>
        <end position="351"/>
    </location>
</feature>
<dbReference type="InterPro" id="IPR027939">
    <property type="entry name" value="NMT1/THI5"/>
</dbReference>
<evidence type="ECO:0000313" key="3">
    <source>
        <dbReference type="EMBL" id="MBJ7603277.1"/>
    </source>
</evidence>
<reference evidence="3 4" key="1">
    <citation type="submission" date="2020-10" db="EMBL/GenBank/DDBJ databases">
        <title>Ca. Dormibacterota MAGs.</title>
        <authorList>
            <person name="Montgomery K."/>
        </authorList>
    </citation>
    <scope>NUCLEOTIDE SEQUENCE [LARGE SCALE GENOMIC DNA]</scope>
    <source>
        <strain evidence="3">SC8811_S16_3</strain>
    </source>
</reference>
<dbReference type="PROSITE" id="PS51257">
    <property type="entry name" value="PROKAR_LIPOPROTEIN"/>
    <property type="match status" value="1"/>
</dbReference>
<feature type="domain" description="SsuA/THI5-like" evidence="2">
    <location>
        <begin position="55"/>
        <end position="270"/>
    </location>
</feature>
<organism evidence="3 4">
    <name type="scientific">Candidatus Dormiibacter inghamiae</name>
    <dbReference type="NCBI Taxonomy" id="3127013"/>
    <lineage>
        <taxon>Bacteria</taxon>
        <taxon>Bacillati</taxon>
        <taxon>Candidatus Dormiibacterota</taxon>
        <taxon>Candidatus Dormibacteria</taxon>
        <taxon>Candidatus Dormibacterales</taxon>
        <taxon>Candidatus Dormibacteraceae</taxon>
        <taxon>Candidatus Dormiibacter</taxon>
    </lineage>
</organism>
<dbReference type="RefSeq" id="WP_338179035.1">
    <property type="nucleotide sequence ID" value="NZ_JAEKNQ010000035.1"/>
</dbReference>
<dbReference type="GO" id="GO:0009228">
    <property type="term" value="P:thiamine biosynthetic process"/>
    <property type="evidence" value="ECO:0007669"/>
    <property type="project" value="InterPro"/>
</dbReference>
<dbReference type="Proteomes" id="UP000620075">
    <property type="component" value="Unassembled WGS sequence"/>
</dbReference>
<dbReference type="AlphaFoldDB" id="A0A934NHB7"/>
<sequence>MLRKVALAAIAATTLALVACGGSGGSSQSSPSSAGGCSSPTSFKFRLNWVLDTEQVAYYTALDKGWYKDACLDPQFQPGNGSTTTVQLVANGSADMGVADAISIIPGQSKGLPVTAVGAVFQHNAFALVIRQAALAPEQKSQQKLDPSVLYGKTFGAVPGSSPFILWQAFVKQQHLDTSKIKQVSISAPGYAEMATGKVDFLANFFTAKAVLDGAGTPVALVKGEDYGQKAYGLTYLVNDDWGNGHAKQIADFLKVTQRALQYTSDHPEEGVKELCKYNQTLCQDQHNTDVNVAQWKETIPLFPNLIKGKPMLCIDTNTWKSTEDVVKQTGVADSVPDSSKSFTNKYLSGC</sequence>